<feature type="domain" description="EF-hand" evidence="2">
    <location>
        <begin position="162"/>
        <end position="197"/>
    </location>
</feature>
<dbReference type="PROSITE" id="PS00018">
    <property type="entry name" value="EF_HAND_1"/>
    <property type="match status" value="1"/>
</dbReference>
<proteinExistence type="predicted"/>
<protein>
    <recommendedName>
        <fullName evidence="2">EF-hand domain-containing protein</fullName>
    </recommendedName>
</protein>
<name>A0A7S2TFA4_9EUKA</name>
<accession>A0A7S2TFA4</accession>
<dbReference type="EMBL" id="HBHP01001458">
    <property type="protein sequence ID" value="CAD9745743.1"/>
    <property type="molecule type" value="Transcribed_RNA"/>
</dbReference>
<evidence type="ECO:0000256" key="1">
    <source>
        <dbReference type="ARBA" id="ARBA00022837"/>
    </source>
</evidence>
<dbReference type="AlphaFoldDB" id="A0A7S2TFA4"/>
<feature type="domain" description="EF-hand" evidence="2">
    <location>
        <begin position="73"/>
        <end position="108"/>
    </location>
</feature>
<evidence type="ECO:0000313" key="3">
    <source>
        <dbReference type="EMBL" id="CAD9745743.1"/>
    </source>
</evidence>
<organism evidence="3">
    <name type="scientific">Lotharella oceanica</name>
    <dbReference type="NCBI Taxonomy" id="641309"/>
    <lineage>
        <taxon>Eukaryota</taxon>
        <taxon>Sar</taxon>
        <taxon>Rhizaria</taxon>
        <taxon>Cercozoa</taxon>
        <taxon>Chlorarachniophyceae</taxon>
        <taxon>Lotharella</taxon>
    </lineage>
</organism>
<dbReference type="Pfam" id="PF13202">
    <property type="entry name" value="EF-hand_5"/>
    <property type="match status" value="2"/>
</dbReference>
<dbReference type="GO" id="GO:0005509">
    <property type="term" value="F:calcium ion binding"/>
    <property type="evidence" value="ECO:0007669"/>
    <property type="project" value="InterPro"/>
</dbReference>
<dbReference type="SUPFAM" id="SSF47473">
    <property type="entry name" value="EF-hand"/>
    <property type="match status" value="1"/>
</dbReference>
<sequence>MSEGKFSGVSSQIVAAKGVMQKILTENMLRMQERTKDKNYIKAVAEANEAAKRLDYTKIKNLQQKDREEATKLYKSSLEELWDCFDDNKDGVLSLEENGKLMKIYIEVSIEVTQQRIQENFTQGVMNTIPDGPRKAQLMEVARNVVSKVPSWIKKWTTKHFNTDDFRGRTLKTMDVNKDGKVEKEEFTSKFFEAVQDGIDYSEMSQEMSAHFLPMLQVEMFAVAYARMHAVCSLSPTAPVLLCSSRTKSTRCWHRNRGQCSREGSVRLSFFFLFLWLANMV</sequence>
<dbReference type="InterPro" id="IPR002048">
    <property type="entry name" value="EF_hand_dom"/>
</dbReference>
<reference evidence="3" key="1">
    <citation type="submission" date="2021-01" db="EMBL/GenBank/DDBJ databases">
        <authorList>
            <person name="Corre E."/>
            <person name="Pelletier E."/>
            <person name="Niang G."/>
            <person name="Scheremetjew M."/>
            <person name="Finn R."/>
            <person name="Kale V."/>
            <person name="Holt S."/>
            <person name="Cochrane G."/>
            <person name="Meng A."/>
            <person name="Brown T."/>
            <person name="Cohen L."/>
        </authorList>
    </citation>
    <scope>NUCLEOTIDE SEQUENCE</scope>
    <source>
        <strain evidence="3">CCMP622</strain>
    </source>
</reference>
<evidence type="ECO:0000259" key="2">
    <source>
        <dbReference type="PROSITE" id="PS50222"/>
    </source>
</evidence>
<dbReference type="InterPro" id="IPR011992">
    <property type="entry name" value="EF-hand-dom_pair"/>
</dbReference>
<keyword evidence="1" id="KW-0106">Calcium</keyword>
<dbReference type="PROSITE" id="PS50222">
    <property type="entry name" value="EF_HAND_2"/>
    <property type="match status" value="2"/>
</dbReference>
<dbReference type="InterPro" id="IPR018247">
    <property type="entry name" value="EF_Hand_1_Ca_BS"/>
</dbReference>
<dbReference type="Gene3D" id="1.10.238.10">
    <property type="entry name" value="EF-hand"/>
    <property type="match status" value="1"/>
</dbReference>
<gene>
    <name evidence="3" type="ORF">LSP00402_LOCUS949</name>
</gene>